<proteinExistence type="predicted"/>
<sequence length="117" mass="13635">MSTETSNIFKPKPPPPDCNFSAFNYFRHRFVTSVANRDAIDLRAQAEREAYRHLNDNLAAFIVCYMPPYYNEMSSAAKELAEHRSIHLRCQLWCNPRLLPDQVDALVAKFHNILTEY</sequence>
<accession>A0A915HTG5</accession>
<protein>
    <submittedName>
        <fullName evidence="2">Uncharacterized protein</fullName>
    </submittedName>
</protein>
<dbReference type="AlphaFoldDB" id="A0A915HTG5"/>
<keyword evidence="1" id="KW-1185">Reference proteome</keyword>
<name>A0A915HTG5_ROMCU</name>
<dbReference type="Proteomes" id="UP000887565">
    <property type="component" value="Unplaced"/>
</dbReference>
<reference evidence="2" key="1">
    <citation type="submission" date="2022-11" db="UniProtKB">
        <authorList>
            <consortium name="WormBaseParasite"/>
        </authorList>
    </citation>
    <scope>IDENTIFICATION</scope>
</reference>
<evidence type="ECO:0000313" key="1">
    <source>
        <dbReference type="Proteomes" id="UP000887565"/>
    </source>
</evidence>
<dbReference type="WBParaSite" id="nRc.2.0.1.t04685-RA">
    <property type="protein sequence ID" value="nRc.2.0.1.t04685-RA"/>
    <property type="gene ID" value="nRc.2.0.1.g04685"/>
</dbReference>
<evidence type="ECO:0000313" key="2">
    <source>
        <dbReference type="WBParaSite" id="nRc.2.0.1.t04685-RA"/>
    </source>
</evidence>
<organism evidence="1 2">
    <name type="scientific">Romanomermis culicivorax</name>
    <name type="common">Nematode worm</name>
    <dbReference type="NCBI Taxonomy" id="13658"/>
    <lineage>
        <taxon>Eukaryota</taxon>
        <taxon>Metazoa</taxon>
        <taxon>Ecdysozoa</taxon>
        <taxon>Nematoda</taxon>
        <taxon>Enoplea</taxon>
        <taxon>Dorylaimia</taxon>
        <taxon>Mermithida</taxon>
        <taxon>Mermithoidea</taxon>
        <taxon>Mermithidae</taxon>
        <taxon>Romanomermis</taxon>
    </lineage>
</organism>